<dbReference type="InterPro" id="IPR008979">
    <property type="entry name" value="Galactose-bd-like_sf"/>
</dbReference>
<evidence type="ECO:0000313" key="3">
    <source>
        <dbReference type="Proteomes" id="UP000518300"/>
    </source>
</evidence>
<dbReference type="RefSeq" id="WP_169346328.1">
    <property type="nucleotide sequence ID" value="NZ_JABBJJ010000086.1"/>
</dbReference>
<organism evidence="2 3">
    <name type="scientific">Pyxidicoccus fallax</name>
    <dbReference type="NCBI Taxonomy" id="394095"/>
    <lineage>
        <taxon>Bacteria</taxon>
        <taxon>Pseudomonadati</taxon>
        <taxon>Myxococcota</taxon>
        <taxon>Myxococcia</taxon>
        <taxon>Myxococcales</taxon>
        <taxon>Cystobacterineae</taxon>
        <taxon>Myxococcaceae</taxon>
        <taxon>Pyxidicoccus</taxon>
    </lineage>
</organism>
<evidence type="ECO:0000313" key="2">
    <source>
        <dbReference type="EMBL" id="NMO17047.1"/>
    </source>
</evidence>
<dbReference type="EMBL" id="JABBJJ010000086">
    <property type="protein sequence ID" value="NMO17047.1"/>
    <property type="molecule type" value="Genomic_DNA"/>
</dbReference>
<protein>
    <recommendedName>
        <fullName evidence="4">Malectin domain-containing protein</fullName>
    </recommendedName>
</protein>
<evidence type="ECO:0008006" key="4">
    <source>
        <dbReference type="Google" id="ProtNLM"/>
    </source>
</evidence>
<dbReference type="SUPFAM" id="SSF49785">
    <property type="entry name" value="Galactose-binding domain-like"/>
    <property type="match status" value="2"/>
</dbReference>
<keyword evidence="3" id="KW-1185">Reference proteome</keyword>
<dbReference type="Gene3D" id="2.60.120.430">
    <property type="entry name" value="Galactose-binding lectin"/>
    <property type="match status" value="2"/>
</dbReference>
<reference evidence="2 3" key="1">
    <citation type="submission" date="2020-04" db="EMBL/GenBank/DDBJ databases">
        <title>Draft genome of Pyxidicoccus fallax type strain.</title>
        <authorList>
            <person name="Whitworth D.E."/>
        </authorList>
    </citation>
    <scope>NUCLEOTIDE SEQUENCE [LARGE SCALE GENOMIC DNA]</scope>
    <source>
        <strain evidence="2 3">DSM 14698</strain>
    </source>
</reference>
<sequence length="340" mass="36896">MLKSLSKSLRLAVLGGLSLLGAPALAQSGPFSPFAPFQARVNFQPAGSPVPAGFVVDSGQVYGSRGNGYTYGWNMDNTANTRDRNDANTPSQAYDTVIRTQNGGDYTWELAVPNGYYEVRLVAGDPSFFDSDYIFSVEYYGHVLKGTPTTGNRFVEAVTTVDVNDGRLTIRNDSFAVNNKLAFVEVTRKFGLDVNFQPASASPTEIYGYLSDYGQAYGSRGFGFTFGWNVDNTANMVDVSYDIDILAQRHARMQQGGDFFWEIAVPNGVYEVDMMAGDPSTKNGAYRIQVEDKVALSGIPTGYGFVNGAGVVSVNDGRLTVRNAAGAGNNKINFIRIRQK</sequence>
<proteinExistence type="predicted"/>
<gene>
    <name evidence="2" type="ORF">HG543_19600</name>
</gene>
<keyword evidence="1" id="KW-0732">Signal</keyword>
<name>A0A848LEB3_9BACT</name>
<feature type="chain" id="PRO_5032812996" description="Malectin domain-containing protein" evidence="1">
    <location>
        <begin position="27"/>
        <end position="340"/>
    </location>
</feature>
<dbReference type="AlphaFoldDB" id="A0A848LEB3"/>
<evidence type="ECO:0000256" key="1">
    <source>
        <dbReference type="SAM" id="SignalP"/>
    </source>
</evidence>
<comment type="caution">
    <text evidence="2">The sequence shown here is derived from an EMBL/GenBank/DDBJ whole genome shotgun (WGS) entry which is preliminary data.</text>
</comment>
<dbReference type="Proteomes" id="UP000518300">
    <property type="component" value="Unassembled WGS sequence"/>
</dbReference>
<feature type="signal peptide" evidence="1">
    <location>
        <begin position="1"/>
        <end position="26"/>
    </location>
</feature>
<accession>A0A848LEB3</accession>